<dbReference type="GO" id="GO:0008270">
    <property type="term" value="F:zinc ion binding"/>
    <property type="evidence" value="ECO:0007669"/>
    <property type="project" value="UniProtKB-KW"/>
</dbReference>
<dbReference type="InterPro" id="IPR050806">
    <property type="entry name" value="pacC/RIM101"/>
</dbReference>
<keyword evidence="5 9" id="KW-0863">Zinc-finger</keyword>
<evidence type="ECO:0000256" key="6">
    <source>
        <dbReference type="ARBA" id="ARBA00022833"/>
    </source>
</evidence>
<evidence type="ECO:0000256" key="5">
    <source>
        <dbReference type="ARBA" id="ARBA00022771"/>
    </source>
</evidence>
<dbReference type="PROSITE" id="PS00028">
    <property type="entry name" value="ZINC_FINGER_C2H2_1"/>
    <property type="match status" value="2"/>
</dbReference>
<evidence type="ECO:0000256" key="9">
    <source>
        <dbReference type="PROSITE-ProRule" id="PRU00042"/>
    </source>
</evidence>
<evidence type="ECO:0000313" key="11">
    <source>
        <dbReference type="EMBL" id="KAG1539556.1"/>
    </source>
</evidence>
<dbReference type="InterPro" id="IPR036236">
    <property type="entry name" value="Znf_C2H2_sf"/>
</dbReference>
<protein>
    <recommendedName>
        <fullName evidence="10">C2H2-type domain-containing protein</fullName>
    </recommendedName>
</protein>
<dbReference type="Pfam" id="PF00096">
    <property type="entry name" value="zf-C2H2"/>
    <property type="match status" value="1"/>
</dbReference>
<comment type="subcellular location">
    <subcellularLocation>
        <location evidence="1">Nucleus</location>
    </subcellularLocation>
</comment>
<dbReference type="AlphaFoldDB" id="A0A9P6Y531"/>
<dbReference type="PROSITE" id="PS50157">
    <property type="entry name" value="ZINC_FINGER_C2H2_2"/>
    <property type="match status" value="3"/>
</dbReference>
<dbReference type="SUPFAM" id="SSF57667">
    <property type="entry name" value="beta-beta-alpha zinc fingers"/>
    <property type="match status" value="2"/>
</dbReference>
<gene>
    <name evidence="11" type="ORF">G6F51_009067</name>
</gene>
<proteinExistence type="inferred from homology"/>
<dbReference type="SMART" id="SM00355">
    <property type="entry name" value="ZnF_C2H2"/>
    <property type="match status" value="3"/>
</dbReference>
<evidence type="ECO:0000256" key="2">
    <source>
        <dbReference type="ARBA" id="ARBA00022491"/>
    </source>
</evidence>
<keyword evidence="4" id="KW-0677">Repeat</keyword>
<feature type="domain" description="C2H2-type" evidence="10">
    <location>
        <begin position="73"/>
        <end position="100"/>
    </location>
</feature>
<evidence type="ECO:0000256" key="1">
    <source>
        <dbReference type="ARBA" id="ARBA00004123"/>
    </source>
</evidence>
<feature type="domain" description="C2H2-type" evidence="10">
    <location>
        <begin position="43"/>
        <end position="72"/>
    </location>
</feature>
<keyword evidence="6" id="KW-0862">Zinc</keyword>
<comment type="similarity">
    <text evidence="8">Belongs to the pacC/RIM101 family.</text>
</comment>
<dbReference type="PANTHER" id="PTHR47257:SF1">
    <property type="entry name" value="PH-RESPONSE TRANSCRIPTION FACTOR PACC_RIM101"/>
    <property type="match status" value="1"/>
</dbReference>
<evidence type="ECO:0000256" key="3">
    <source>
        <dbReference type="ARBA" id="ARBA00022723"/>
    </source>
</evidence>
<feature type="domain" description="C2H2-type" evidence="10">
    <location>
        <begin position="7"/>
        <end position="37"/>
    </location>
</feature>
<dbReference type="InterPro" id="IPR013087">
    <property type="entry name" value="Znf_C2H2_type"/>
</dbReference>
<evidence type="ECO:0000256" key="8">
    <source>
        <dbReference type="ARBA" id="ARBA00038089"/>
    </source>
</evidence>
<dbReference type="FunFam" id="3.30.160.60:FF:002343">
    <property type="entry name" value="Zinc finger protein 33A"/>
    <property type="match status" value="1"/>
</dbReference>
<dbReference type="EMBL" id="JAANIT010001591">
    <property type="protein sequence ID" value="KAG1539556.1"/>
    <property type="molecule type" value="Genomic_DNA"/>
</dbReference>
<keyword evidence="2" id="KW-0678">Repressor</keyword>
<keyword evidence="7" id="KW-0539">Nucleus</keyword>
<sequence length="392" mass="45167">MSENNSFSCRWTNCKKLFKTAKELYDHLSNEHIGRRSTNNLCLTCHWNNCNVVAAKRDHLASHIKVHLNLKPYLCSTCNKGFKRPQDLKKHEKIHTKEHQSSLLSRQPGYKAIRKGRRKIKANENSESFSNVSSRGSITSDLSFLSLDHSVHKKSLENEAEKNNYNTLERVECSDDILNWELHTDLEPAQVLQDWLEQLSENVQANDYPNVLINSNMDGLYPKLDQLSPNPHLALTPDSYIDGDDDHHTVCTKQQEKVNAQFWSPRCIFSTQQEDPHHHQRLLSDPIDFNTHRSPSEDYSSSLQSNHQTFYTIKPTLDPIQSKKELMHLMNVFASPIESPKKQTNTFPISQHKTNDTDVLYASYSKENQNDATHSSSPYADLVDMLHTMELK</sequence>
<evidence type="ECO:0000256" key="4">
    <source>
        <dbReference type="ARBA" id="ARBA00022737"/>
    </source>
</evidence>
<dbReference type="Gene3D" id="3.30.160.60">
    <property type="entry name" value="Classic Zinc Finger"/>
    <property type="match status" value="2"/>
</dbReference>
<evidence type="ECO:0000313" key="12">
    <source>
        <dbReference type="Proteomes" id="UP000717996"/>
    </source>
</evidence>
<dbReference type="PANTHER" id="PTHR47257">
    <property type="entry name" value="PH-RESPONSE TRANSCRIPTION FACTOR PACC/RIM101"/>
    <property type="match status" value="1"/>
</dbReference>
<evidence type="ECO:0000259" key="10">
    <source>
        <dbReference type="PROSITE" id="PS50157"/>
    </source>
</evidence>
<evidence type="ECO:0000256" key="7">
    <source>
        <dbReference type="ARBA" id="ARBA00023242"/>
    </source>
</evidence>
<organism evidence="11 12">
    <name type="scientific">Rhizopus oryzae</name>
    <name type="common">Mucormycosis agent</name>
    <name type="synonym">Rhizopus arrhizus var. delemar</name>
    <dbReference type="NCBI Taxonomy" id="64495"/>
    <lineage>
        <taxon>Eukaryota</taxon>
        <taxon>Fungi</taxon>
        <taxon>Fungi incertae sedis</taxon>
        <taxon>Mucoromycota</taxon>
        <taxon>Mucoromycotina</taxon>
        <taxon>Mucoromycetes</taxon>
        <taxon>Mucorales</taxon>
        <taxon>Mucorineae</taxon>
        <taxon>Rhizopodaceae</taxon>
        <taxon>Rhizopus</taxon>
    </lineage>
</organism>
<dbReference type="GO" id="GO:0045944">
    <property type="term" value="P:positive regulation of transcription by RNA polymerase II"/>
    <property type="evidence" value="ECO:0007669"/>
    <property type="project" value="TreeGrafter"/>
</dbReference>
<reference evidence="11" key="1">
    <citation type="journal article" date="2020" name="Microb. Genom.">
        <title>Genetic diversity of clinical and environmental Mucorales isolates obtained from an investigation of mucormycosis cases among solid organ transplant recipients.</title>
        <authorList>
            <person name="Nguyen M.H."/>
            <person name="Kaul D."/>
            <person name="Muto C."/>
            <person name="Cheng S.J."/>
            <person name="Richter R.A."/>
            <person name="Bruno V.M."/>
            <person name="Liu G."/>
            <person name="Beyhan S."/>
            <person name="Sundermann A.J."/>
            <person name="Mounaud S."/>
            <person name="Pasculle A.W."/>
            <person name="Nierman W.C."/>
            <person name="Driscoll E."/>
            <person name="Cumbie R."/>
            <person name="Clancy C.J."/>
            <person name="Dupont C.L."/>
        </authorList>
    </citation>
    <scope>NUCLEOTIDE SEQUENCE</scope>
    <source>
        <strain evidence="11">GL16</strain>
    </source>
</reference>
<dbReference type="OrthoDB" id="6155966at2759"/>
<name>A0A9P6Y531_RHIOR</name>
<comment type="caution">
    <text evidence="11">The sequence shown here is derived from an EMBL/GenBank/DDBJ whole genome shotgun (WGS) entry which is preliminary data.</text>
</comment>
<accession>A0A9P6Y531</accession>
<keyword evidence="3" id="KW-0479">Metal-binding</keyword>
<dbReference type="GO" id="GO:0005634">
    <property type="term" value="C:nucleus"/>
    <property type="evidence" value="ECO:0007669"/>
    <property type="project" value="UniProtKB-SubCell"/>
</dbReference>
<dbReference type="Proteomes" id="UP000717996">
    <property type="component" value="Unassembled WGS sequence"/>
</dbReference>